<dbReference type="Gene3D" id="1.10.630.10">
    <property type="entry name" value="Cytochrome P450"/>
    <property type="match status" value="1"/>
</dbReference>
<evidence type="ECO:0000256" key="1">
    <source>
        <dbReference type="ARBA" id="ARBA00001971"/>
    </source>
</evidence>
<evidence type="ECO:0000313" key="8">
    <source>
        <dbReference type="EMBL" id="KAK0171465.1"/>
    </source>
</evidence>
<dbReference type="GO" id="GO:0020037">
    <property type="term" value="F:heme binding"/>
    <property type="evidence" value="ECO:0007669"/>
    <property type="project" value="InterPro"/>
</dbReference>
<dbReference type="Pfam" id="PF00067">
    <property type="entry name" value="p450"/>
    <property type="match status" value="1"/>
</dbReference>
<evidence type="ECO:0000256" key="4">
    <source>
        <dbReference type="ARBA" id="ARBA00022723"/>
    </source>
</evidence>
<dbReference type="EMBL" id="JAQQBR010000255">
    <property type="protein sequence ID" value="KAK0171465.1"/>
    <property type="molecule type" value="Genomic_DNA"/>
</dbReference>
<evidence type="ECO:0008006" key="10">
    <source>
        <dbReference type="Google" id="ProtNLM"/>
    </source>
</evidence>
<gene>
    <name evidence="8" type="ORF">PV327_011260</name>
</gene>
<evidence type="ECO:0000313" key="9">
    <source>
        <dbReference type="Proteomes" id="UP001168972"/>
    </source>
</evidence>
<accession>A0AA39FKV0</accession>
<dbReference type="Proteomes" id="UP001168972">
    <property type="component" value="Unassembled WGS sequence"/>
</dbReference>
<comment type="similarity">
    <text evidence="2">Belongs to the cytochrome P450 family.</text>
</comment>
<comment type="caution">
    <text evidence="8">The sequence shown here is derived from an EMBL/GenBank/DDBJ whole genome shotgun (WGS) entry which is preliminary data.</text>
</comment>
<name>A0AA39FKV0_MICHY</name>
<dbReference type="PANTHER" id="PTHR24279">
    <property type="entry name" value="CYTOCHROME P450"/>
    <property type="match status" value="1"/>
</dbReference>
<keyword evidence="3" id="KW-0349">Heme</keyword>
<evidence type="ECO:0000256" key="2">
    <source>
        <dbReference type="ARBA" id="ARBA00010617"/>
    </source>
</evidence>
<dbReference type="InterPro" id="IPR036396">
    <property type="entry name" value="Cyt_P450_sf"/>
</dbReference>
<reference evidence="8" key="1">
    <citation type="journal article" date="2023" name="bioRxiv">
        <title>Scaffold-level genome assemblies of two parasitoid biocontrol wasps reveal the parthenogenesis mechanism and an associated novel virus.</title>
        <authorList>
            <person name="Inwood S."/>
            <person name="Skelly J."/>
            <person name="Guhlin J."/>
            <person name="Harrop T."/>
            <person name="Goldson S."/>
            <person name="Dearden P."/>
        </authorList>
    </citation>
    <scope>NUCLEOTIDE SEQUENCE</scope>
    <source>
        <strain evidence="8">Lincoln</strain>
        <tissue evidence="8">Whole body</tissue>
    </source>
</reference>
<dbReference type="AlphaFoldDB" id="A0AA39FKV0"/>
<protein>
    <recommendedName>
        <fullName evidence="10">Cytochrome P450</fullName>
    </recommendedName>
</protein>
<dbReference type="GO" id="GO:0016705">
    <property type="term" value="F:oxidoreductase activity, acting on paired donors, with incorporation or reduction of molecular oxygen"/>
    <property type="evidence" value="ECO:0007669"/>
    <property type="project" value="InterPro"/>
</dbReference>
<keyword evidence="7" id="KW-0503">Monooxygenase</keyword>
<evidence type="ECO:0000256" key="5">
    <source>
        <dbReference type="ARBA" id="ARBA00023002"/>
    </source>
</evidence>
<keyword evidence="4" id="KW-0479">Metal-binding</keyword>
<keyword evidence="5" id="KW-0560">Oxidoreductase</keyword>
<sequence length="237" mass="27312">MDFIDRIQKIKNRNDEMPADFDNEIHKWALECIGRVALDVRLGCLEDTISPDSEPQKIINAAKFALRNVAELELKAPYWRYIPTPLWSRYVRNMDYFIEVCMKYIDAALVRLKNKKAINDEDLSLVERILAKENDPKIAYILALDLILVGIDTISMAICSILYQLATRPNEQEKIYEEWKKILPDSSAPLTTSHLDQAIYTKAFVREVFRVYSTVIGNGRTLQHDTVICGYQIPKGV</sequence>
<keyword evidence="9" id="KW-1185">Reference proteome</keyword>
<evidence type="ECO:0000256" key="7">
    <source>
        <dbReference type="ARBA" id="ARBA00023033"/>
    </source>
</evidence>
<dbReference type="InterPro" id="IPR050479">
    <property type="entry name" value="CYP11_CYP27_families"/>
</dbReference>
<dbReference type="PANTHER" id="PTHR24279:SF120">
    <property type="entry name" value="CYTOCHROME P450"/>
    <property type="match status" value="1"/>
</dbReference>
<proteinExistence type="inferred from homology"/>
<comment type="cofactor">
    <cofactor evidence="1">
        <name>heme</name>
        <dbReference type="ChEBI" id="CHEBI:30413"/>
    </cofactor>
</comment>
<dbReference type="SUPFAM" id="SSF48264">
    <property type="entry name" value="Cytochrome P450"/>
    <property type="match status" value="1"/>
</dbReference>
<evidence type="ECO:0000256" key="6">
    <source>
        <dbReference type="ARBA" id="ARBA00023004"/>
    </source>
</evidence>
<keyword evidence="6" id="KW-0408">Iron</keyword>
<dbReference type="GO" id="GO:0005506">
    <property type="term" value="F:iron ion binding"/>
    <property type="evidence" value="ECO:0007669"/>
    <property type="project" value="InterPro"/>
</dbReference>
<dbReference type="GO" id="GO:0004497">
    <property type="term" value="F:monooxygenase activity"/>
    <property type="evidence" value="ECO:0007669"/>
    <property type="project" value="UniProtKB-KW"/>
</dbReference>
<reference evidence="8" key="2">
    <citation type="submission" date="2023-03" db="EMBL/GenBank/DDBJ databases">
        <authorList>
            <person name="Inwood S.N."/>
            <person name="Skelly J.G."/>
            <person name="Guhlin J."/>
            <person name="Harrop T.W.R."/>
            <person name="Goldson S.G."/>
            <person name="Dearden P.K."/>
        </authorList>
    </citation>
    <scope>NUCLEOTIDE SEQUENCE</scope>
    <source>
        <strain evidence="8">Lincoln</strain>
        <tissue evidence="8">Whole body</tissue>
    </source>
</reference>
<dbReference type="InterPro" id="IPR001128">
    <property type="entry name" value="Cyt_P450"/>
</dbReference>
<evidence type="ECO:0000256" key="3">
    <source>
        <dbReference type="ARBA" id="ARBA00022617"/>
    </source>
</evidence>
<organism evidence="8 9">
    <name type="scientific">Microctonus hyperodae</name>
    <name type="common">Parasitoid wasp</name>
    <dbReference type="NCBI Taxonomy" id="165561"/>
    <lineage>
        <taxon>Eukaryota</taxon>
        <taxon>Metazoa</taxon>
        <taxon>Ecdysozoa</taxon>
        <taxon>Arthropoda</taxon>
        <taxon>Hexapoda</taxon>
        <taxon>Insecta</taxon>
        <taxon>Pterygota</taxon>
        <taxon>Neoptera</taxon>
        <taxon>Endopterygota</taxon>
        <taxon>Hymenoptera</taxon>
        <taxon>Apocrita</taxon>
        <taxon>Ichneumonoidea</taxon>
        <taxon>Braconidae</taxon>
        <taxon>Euphorinae</taxon>
        <taxon>Microctonus</taxon>
    </lineage>
</organism>